<dbReference type="GO" id="GO:0008097">
    <property type="term" value="F:5S rRNA binding"/>
    <property type="evidence" value="ECO:0007669"/>
    <property type="project" value="TreeGrafter"/>
</dbReference>
<dbReference type="OrthoDB" id="193674at2759"/>
<evidence type="ECO:0000256" key="1">
    <source>
        <dbReference type="ARBA" id="ARBA00022730"/>
    </source>
</evidence>
<evidence type="ECO:0000313" key="8">
    <source>
        <dbReference type="Proteomes" id="UP000002630"/>
    </source>
</evidence>
<organism evidence="7 8">
    <name type="scientific">Ectocarpus siliculosus</name>
    <name type="common">Brown alga</name>
    <name type="synonym">Conferva siliculosa</name>
    <dbReference type="NCBI Taxonomy" id="2880"/>
    <lineage>
        <taxon>Eukaryota</taxon>
        <taxon>Sar</taxon>
        <taxon>Stramenopiles</taxon>
        <taxon>Ochrophyta</taxon>
        <taxon>PX clade</taxon>
        <taxon>Phaeophyceae</taxon>
        <taxon>Ectocarpales</taxon>
        <taxon>Ectocarpaceae</taxon>
        <taxon>Ectocarpus</taxon>
    </lineage>
</organism>
<dbReference type="EMBL" id="FN648262">
    <property type="protein sequence ID" value="CBN79082.1"/>
    <property type="molecule type" value="Genomic_DNA"/>
</dbReference>
<keyword evidence="1" id="KW-0699">rRNA-binding</keyword>
<dbReference type="GO" id="GO:0003735">
    <property type="term" value="F:structural constituent of ribosome"/>
    <property type="evidence" value="ECO:0007669"/>
    <property type="project" value="InterPro"/>
</dbReference>
<dbReference type="EMBL" id="FN649743">
    <property type="protein sequence ID" value="CBN79082.1"/>
    <property type="molecule type" value="Genomic_DNA"/>
</dbReference>
<evidence type="ECO:0000256" key="4">
    <source>
        <dbReference type="ARBA" id="ARBA00023274"/>
    </source>
</evidence>
<dbReference type="Proteomes" id="UP000002630">
    <property type="component" value="Linkage Group LG18"/>
</dbReference>
<protein>
    <submittedName>
        <fullName evidence="7">Ribosomal protein L25, Ctc-form</fullName>
    </submittedName>
</protein>
<proteinExistence type="predicted"/>
<evidence type="ECO:0000313" key="7">
    <source>
        <dbReference type="EMBL" id="CBN79082.1"/>
    </source>
</evidence>
<dbReference type="Gene3D" id="2.40.240.10">
    <property type="entry name" value="Ribosomal Protein L25, Chain P"/>
    <property type="match status" value="1"/>
</dbReference>
<keyword evidence="8" id="KW-1185">Reference proteome</keyword>
<feature type="region of interest" description="Disordered" evidence="5">
    <location>
        <begin position="18"/>
        <end position="63"/>
    </location>
</feature>
<feature type="domain" description="Large ribosomal subunit protein bL25 L25" evidence="6">
    <location>
        <begin position="16"/>
        <end position="97"/>
    </location>
</feature>
<dbReference type="GO" id="GO:0022625">
    <property type="term" value="C:cytosolic large ribosomal subunit"/>
    <property type="evidence" value="ECO:0007669"/>
    <property type="project" value="TreeGrafter"/>
</dbReference>
<dbReference type="InterPro" id="IPR011035">
    <property type="entry name" value="Ribosomal_bL25/Gln-tRNA_synth"/>
</dbReference>
<feature type="region of interest" description="Disordered" evidence="5">
    <location>
        <begin position="102"/>
        <end position="150"/>
    </location>
</feature>
<keyword evidence="3 7" id="KW-0689">Ribosomal protein</keyword>
<dbReference type="PANTHER" id="PTHR33284:SF1">
    <property type="entry name" value="RIBOSOMAL PROTEIN L25_GLN-TRNA SYNTHETASE, ANTI-CODON-BINDING DOMAIN-CONTAINING PROTEIN"/>
    <property type="match status" value="1"/>
</dbReference>
<evidence type="ECO:0000259" key="6">
    <source>
        <dbReference type="Pfam" id="PF01386"/>
    </source>
</evidence>
<evidence type="ECO:0000256" key="5">
    <source>
        <dbReference type="SAM" id="MobiDB-lite"/>
    </source>
</evidence>
<reference evidence="7 8" key="1">
    <citation type="journal article" date="2010" name="Nature">
        <title>The Ectocarpus genome and the independent evolution of multicellularity in brown algae.</title>
        <authorList>
            <person name="Cock J.M."/>
            <person name="Sterck L."/>
            <person name="Rouze P."/>
            <person name="Scornet D."/>
            <person name="Allen A.E."/>
            <person name="Amoutzias G."/>
            <person name="Anthouard V."/>
            <person name="Artiguenave F."/>
            <person name="Aury J.M."/>
            <person name="Badger J.H."/>
            <person name="Beszteri B."/>
            <person name="Billiau K."/>
            <person name="Bonnet E."/>
            <person name="Bothwell J.H."/>
            <person name="Bowler C."/>
            <person name="Boyen C."/>
            <person name="Brownlee C."/>
            <person name="Carrano C.J."/>
            <person name="Charrier B."/>
            <person name="Cho G.Y."/>
            <person name="Coelho S.M."/>
            <person name="Collen J."/>
            <person name="Corre E."/>
            <person name="Da Silva C."/>
            <person name="Delage L."/>
            <person name="Delaroque N."/>
            <person name="Dittami S.M."/>
            <person name="Doulbeau S."/>
            <person name="Elias M."/>
            <person name="Farnham G."/>
            <person name="Gachon C.M."/>
            <person name="Gschloessl B."/>
            <person name="Heesch S."/>
            <person name="Jabbari K."/>
            <person name="Jubin C."/>
            <person name="Kawai H."/>
            <person name="Kimura K."/>
            <person name="Kloareg B."/>
            <person name="Kupper F.C."/>
            <person name="Lang D."/>
            <person name="Le Bail A."/>
            <person name="Leblanc C."/>
            <person name="Lerouge P."/>
            <person name="Lohr M."/>
            <person name="Lopez P.J."/>
            <person name="Martens C."/>
            <person name="Maumus F."/>
            <person name="Michel G."/>
            <person name="Miranda-Saavedra D."/>
            <person name="Morales J."/>
            <person name="Moreau H."/>
            <person name="Motomura T."/>
            <person name="Nagasato C."/>
            <person name="Napoli C.A."/>
            <person name="Nelson D.R."/>
            <person name="Nyvall-Collen P."/>
            <person name="Peters A.F."/>
            <person name="Pommier C."/>
            <person name="Potin P."/>
            <person name="Poulain J."/>
            <person name="Quesneville H."/>
            <person name="Read B."/>
            <person name="Rensing S.A."/>
            <person name="Ritter A."/>
            <person name="Rousvoal S."/>
            <person name="Samanta M."/>
            <person name="Samson G."/>
            <person name="Schroeder D.C."/>
            <person name="Segurens B."/>
            <person name="Strittmatter M."/>
            <person name="Tonon T."/>
            <person name="Tregear J.W."/>
            <person name="Valentin K."/>
            <person name="von Dassow P."/>
            <person name="Yamagishi T."/>
            <person name="Van de Peer Y."/>
            <person name="Wincker P."/>
        </authorList>
    </citation>
    <scope>NUCLEOTIDE SEQUENCE [LARGE SCALE GENOMIC DNA]</scope>
    <source>
        <strain evidence="8">Ec32 / CCAP1310/4</strain>
    </source>
</reference>
<evidence type="ECO:0000256" key="2">
    <source>
        <dbReference type="ARBA" id="ARBA00022884"/>
    </source>
</evidence>
<dbReference type="InterPro" id="IPR020056">
    <property type="entry name" value="Rbsml_bL25/Gln-tRNA_synth_N"/>
</dbReference>
<dbReference type="PANTHER" id="PTHR33284">
    <property type="entry name" value="RIBOSOMAL PROTEIN L25/GLN-TRNA SYNTHETASE, ANTI-CODON-BINDING DOMAIN-CONTAINING PROTEIN"/>
    <property type="match status" value="1"/>
</dbReference>
<accession>D8LGR2</accession>
<keyword evidence="2" id="KW-0694">RNA-binding</keyword>
<dbReference type="AlphaFoldDB" id="D8LGR2"/>
<dbReference type="SUPFAM" id="SSF50715">
    <property type="entry name" value="Ribosomal protein L25-like"/>
    <property type="match status" value="2"/>
</dbReference>
<dbReference type="GO" id="GO:0006412">
    <property type="term" value="P:translation"/>
    <property type="evidence" value="ECO:0007669"/>
    <property type="project" value="InterPro"/>
</dbReference>
<gene>
    <name evidence="7" type="ORF">Esi_0176_0029</name>
</gene>
<dbReference type="InParanoid" id="D8LGR2"/>
<keyword evidence="4" id="KW-0687">Ribonucleoprotein</keyword>
<sequence length="293" mass="32606">MEEEDSGPIIREMRVQVRPRGEYGSRGARRIRRAGKVPGVVYSNSDNRGHSSRPGGGVGRPADDPILVKVDKIVLDREVRRLNASFDNTVYDLVIEGETSSGDDAADDGIEVTVTDPGAGGDRGKEEEEGVSAGEGGVEGGAQQQQQQPERRELVLANQSRLHPVFRTLLSVNWIRYKAGRKYPIPIKFINSDLNENFRKGAYIRRLKTHQHILLPEDPEMVPKWLYLDLEFVRSGSKLRVSDLMMPEGILLHRANEPGMWNEVVCTIKGRKVFASGDSAGDDEDEVFVDDEA</sequence>
<evidence type="ECO:0000256" key="3">
    <source>
        <dbReference type="ARBA" id="ARBA00022980"/>
    </source>
</evidence>
<name>D8LGR2_ECTSI</name>
<dbReference type="InterPro" id="IPR020930">
    <property type="entry name" value="Ribosomal_uL5_bac-type"/>
</dbReference>
<dbReference type="Pfam" id="PF01386">
    <property type="entry name" value="Ribosomal_L25p"/>
    <property type="match status" value="1"/>
</dbReference>
<dbReference type="InterPro" id="IPR029751">
    <property type="entry name" value="Ribosomal_L25_dom"/>
</dbReference>